<gene>
    <name evidence="2" type="ORF">DN757_18980</name>
</gene>
<sequence length="184" mass="20811">MKRILSLVCAVAMLGFILNTSYVDAAAVNPKTLLEKKFPREQVTVSKSLDLNGDNKKEHLLITESGNFYLINSKGVIVLIDTNYYNEEDPTFHILNISSKEKHVAITLDYPPSNTQLFVFKYQDGTLQKKLSIIGDVSIKISKSGEIRQAWKNYFPEGGWDTAVAYYKWNSKKDKYVGSGELPH</sequence>
<organism evidence="2 3">
    <name type="scientific">Paenibacillus silvae</name>
    <dbReference type="NCBI Taxonomy" id="1325358"/>
    <lineage>
        <taxon>Bacteria</taxon>
        <taxon>Bacillati</taxon>
        <taxon>Bacillota</taxon>
        <taxon>Bacilli</taxon>
        <taxon>Bacillales</taxon>
        <taxon>Paenibacillaceae</taxon>
        <taxon>Paenibacillus</taxon>
    </lineage>
</organism>
<dbReference type="Proteomes" id="UP000249204">
    <property type="component" value="Unassembled WGS sequence"/>
</dbReference>
<proteinExistence type="predicted"/>
<accession>A0A2W6NEJ3</accession>
<evidence type="ECO:0000256" key="1">
    <source>
        <dbReference type="SAM" id="SignalP"/>
    </source>
</evidence>
<keyword evidence="1" id="KW-0732">Signal</keyword>
<reference evidence="2 3" key="1">
    <citation type="submission" date="2018-06" db="EMBL/GenBank/DDBJ databases">
        <title>Isolation of heavy metals resistant Paenibacillus silvae NC2 from Gold-Copper mine in ZiJin, China.</title>
        <authorList>
            <person name="Xu J."/>
            <person name="Mazhar H.S."/>
            <person name="Rensing C."/>
        </authorList>
    </citation>
    <scope>NUCLEOTIDE SEQUENCE [LARGE SCALE GENOMIC DNA]</scope>
    <source>
        <strain evidence="2 3">NC2</strain>
    </source>
</reference>
<evidence type="ECO:0000313" key="2">
    <source>
        <dbReference type="EMBL" id="PZT54115.1"/>
    </source>
</evidence>
<comment type="caution">
    <text evidence="2">The sequence shown here is derived from an EMBL/GenBank/DDBJ whole genome shotgun (WGS) entry which is preliminary data.</text>
</comment>
<protein>
    <recommendedName>
        <fullName evidence="4">VCBS repeat-containing protein</fullName>
    </recommendedName>
</protein>
<dbReference type="AlphaFoldDB" id="A0A2W6NEJ3"/>
<evidence type="ECO:0000313" key="3">
    <source>
        <dbReference type="Proteomes" id="UP000249204"/>
    </source>
</evidence>
<dbReference type="RefSeq" id="WP_111271759.1">
    <property type="nucleotide sequence ID" value="NZ_QKWW01000055.1"/>
</dbReference>
<feature type="signal peptide" evidence="1">
    <location>
        <begin position="1"/>
        <end position="25"/>
    </location>
</feature>
<evidence type="ECO:0008006" key="4">
    <source>
        <dbReference type="Google" id="ProtNLM"/>
    </source>
</evidence>
<name>A0A2W6NEJ3_9BACL</name>
<dbReference type="EMBL" id="QKWW01000055">
    <property type="protein sequence ID" value="PZT54115.1"/>
    <property type="molecule type" value="Genomic_DNA"/>
</dbReference>
<feature type="chain" id="PRO_5015861034" description="VCBS repeat-containing protein" evidence="1">
    <location>
        <begin position="26"/>
        <end position="184"/>
    </location>
</feature>